<evidence type="ECO:0000259" key="5">
    <source>
        <dbReference type="PROSITE" id="PS50977"/>
    </source>
</evidence>
<protein>
    <submittedName>
        <fullName evidence="6">TetR/AcrR family transcriptional regulator</fullName>
    </submittedName>
</protein>
<proteinExistence type="predicted"/>
<gene>
    <name evidence="6" type="ORF">NBM05_12210</name>
</gene>
<dbReference type="AlphaFoldDB" id="A0A9X2KJ04"/>
<organism evidence="6 7">
    <name type="scientific">Rothia santali</name>
    <dbReference type="NCBI Taxonomy" id="2949643"/>
    <lineage>
        <taxon>Bacteria</taxon>
        <taxon>Bacillati</taxon>
        <taxon>Actinomycetota</taxon>
        <taxon>Actinomycetes</taxon>
        <taxon>Micrococcales</taxon>
        <taxon>Micrococcaceae</taxon>
        <taxon>Rothia</taxon>
    </lineage>
</organism>
<reference evidence="6" key="1">
    <citation type="submission" date="2022-06" db="EMBL/GenBank/DDBJ databases">
        <title>Rothia sp. isolated from sandalwood seedling.</title>
        <authorList>
            <person name="Tuikhar N."/>
            <person name="Kirdat K."/>
            <person name="Thorat V."/>
            <person name="Swetha P."/>
            <person name="Padma S."/>
            <person name="Sundararaj R."/>
            <person name="Yadav A."/>
        </authorList>
    </citation>
    <scope>NUCLEOTIDE SEQUENCE</scope>
    <source>
        <strain evidence="6">AR01</strain>
    </source>
</reference>
<keyword evidence="1" id="KW-0805">Transcription regulation</keyword>
<keyword evidence="7" id="KW-1185">Reference proteome</keyword>
<dbReference type="InterPro" id="IPR023772">
    <property type="entry name" value="DNA-bd_HTH_TetR-type_CS"/>
</dbReference>
<sequence length="216" mass="24599">MQTCEPSLRERRRVRTWDAIHGAASELARERGIKQTTAELIAEQAGVSPRTFFNYFSSKEDAIIGLRPPRMGEEVLESMREVESTSLLSYAAHILMWVLRGSIAQDSWTLNREVFDEHPELRQRMKIHMLRCENELQDFLLAMDWGVYESTGRLVRREGEEGAPDPRQSERVRATVLMAAAVLRHIKFGADLSSDELDSSIGATVTLFAHIVKEAR</sequence>
<dbReference type="InterPro" id="IPR009057">
    <property type="entry name" value="Homeodomain-like_sf"/>
</dbReference>
<dbReference type="PROSITE" id="PS01081">
    <property type="entry name" value="HTH_TETR_1"/>
    <property type="match status" value="1"/>
</dbReference>
<dbReference type="PRINTS" id="PR00455">
    <property type="entry name" value="HTHTETR"/>
</dbReference>
<dbReference type="PROSITE" id="PS50977">
    <property type="entry name" value="HTH_TETR_2"/>
    <property type="match status" value="1"/>
</dbReference>
<feature type="domain" description="HTH tetR-type" evidence="5">
    <location>
        <begin position="14"/>
        <end position="74"/>
    </location>
</feature>
<evidence type="ECO:0000256" key="2">
    <source>
        <dbReference type="ARBA" id="ARBA00023125"/>
    </source>
</evidence>
<dbReference type="Pfam" id="PF00440">
    <property type="entry name" value="TetR_N"/>
    <property type="match status" value="1"/>
</dbReference>
<evidence type="ECO:0000313" key="7">
    <source>
        <dbReference type="Proteomes" id="UP001139502"/>
    </source>
</evidence>
<dbReference type="GO" id="GO:0000976">
    <property type="term" value="F:transcription cis-regulatory region binding"/>
    <property type="evidence" value="ECO:0007669"/>
    <property type="project" value="TreeGrafter"/>
</dbReference>
<evidence type="ECO:0000256" key="1">
    <source>
        <dbReference type="ARBA" id="ARBA00023015"/>
    </source>
</evidence>
<evidence type="ECO:0000256" key="4">
    <source>
        <dbReference type="PROSITE-ProRule" id="PRU00335"/>
    </source>
</evidence>
<name>A0A9X2KJ04_9MICC</name>
<comment type="caution">
    <text evidence="6">The sequence shown here is derived from an EMBL/GenBank/DDBJ whole genome shotgun (WGS) entry which is preliminary data.</text>
</comment>
<accession>A0A9X2KJ04</accession>
<evidence type="ECO:0000256" key="3">
    <source>
        <dbReference type="ARBA" id="ARBA00023163"/>
    </source>
</evidence>
<dbReference type="PANTHER" id="PTHR30055">
    <property type="entry name" value="HTH-TYPE TRANSCRIPTIONAL REGULATOR RUTR"/>
    <property type="match status" value="1"/>
</dbReference>
<dbReference type="SUPFAM" id="SSF46689">
    <property type="entry name" value="Homeodomain-like"/>
    <property type="match status" value="1"/>
</dbReference>
<dbReference type="InterPro" id="IPR050109">
    <property type="entry name" value="HTH-type_TetR-like_transc_reg"/>
</dbReference>
<dbReference type="Proteomes" id="UP001139502">
    <property type="component" value="Unassembled WGS sequence"/>
</dbReference>
<evidence type="ECO:0000313" key="6">
    <source>
        <dbReference type="EMBL" id="MCP3426743.1"/>
    </source>
</evidence>
<dbReference type="RefSeq" id="WP_254167838.1">
    <property type="nucleotide sequence ID" value="NZ_JANAFB010000035.1"/>
</dbReference>
<dbReference type="PANTHER" id="PTHR30055:SF238">
    <property type="entry name" value="MYCOFACTOCIN BIOSYNTHESIS TRANSCRIPTIONAL REGULATOR MFTR-RELATED"/>
    <property type="match status" value="1"/>
</dbReference>
<dbReference type="EMBL" id="JANAFB010000035">
    <property type="protein sequence ID" value="MCP3426743.1"/>
    <property type="molecule type" value="Genomic_DNA"/>
</dbReference>
<keyword evidence="3" id="KW-0804">Transcription</keyword>
<dbReference type="Gene3D" id="1.10.357.10">
    <property type="entry name" value="Tetracycline Repressor, domain 2"/>
    <property type="match status" value="1"/>
</dbReference>
<feature type="DNA-binding region" description="H-T-H motif" evidence="4">
    <location>
        <begin position="37"/>
        <end position="56"/>
    </location>
</feature>
<dbReference type="InterPro" id="IPR001647">
    <property type="entry name" value="HTH_TetR"/>
</dbReference>
<keyword evidence="2 4" id="KW-0238">DNA-binding</keyword>
<dbReference type="GO" id="GO:0003700">
    <property type="term" value="F:DNA-binding transcription factor activity"/>
    <property type="evidence" value="ECO:0007669"/>
    <property type="project" value="TreeGrafter"/>
</dbReference>